<comment type="similarity">
    <text evidence="2 9">Belongs to the COG8 family.</text>
</comment>
<dbReference type="GO" id="GO:0006891">
    <property type="term" value="P:intra-Golgi vesicle-mediated transport"/>
    <property type="evidence" value="ECO:0007669"/>
    <property type="project" value="TreeGrafter"/>
</dbReference>
<keyword evidence="4 9" id="KW-0813">Transport</keyword>
<accession>A0A7R9JYW4</accession>
<evidence type="ECO:0000256" key="3">
    <source>
        <dbReference type="ARBA" id="ARBA00020983"/>
    </source>
</evidence>
<keyword evidence="7 9" id="KW-0472">Membrane</keyword>
<name>A0A7R9JYW4_TIMGE</name>
<dbReference type="SUPFAM" id="SSF74788">
    <property type="entry name" value="Cullin repeat-like"/>
    <property type="match status" value="1"/>
</dbReference>
<keyword evidence="5 9" id="KW-0653">Protein transport</keyword>
<evidence type="ECO:0000313" key="10">
    <source>
        <dbReference type="EMBL" id="CAD7594968.1"/>
    </source>
</evidence>
<dbReference type="InterPro" id="IPR016632">
    <property type="entry name" value="COG8_Metazoal_Plant"/>
</dbReference>
<evidence type="ECO:0000256" key="2">
    <source>
        <dbReference type="ARBA" id="ARBA00006419"/>
    </source>
</evidence>
<dbReference type="PANTHER" id="PTHR21311:SF0">
    <property type="entry name" value="CONSERVED OLIGOMERIC GOLGI COMPLEX SUBUNIT 8"/>
    <property type="match status" value="1"/>
</dbReference>
<evidence type="ECO:0000256" key="9">
    <source>
        <dbReference type="PIRNR" id="PIRNR015415"/>
    </source>
</evidence>
<keyword evidence="6 9" id="KW-0333">Golgi apparatus</keyword>
<comment type="subcellular location">
    <subcellularLocation>
        <location evidence="1 9">Golgi apparatus membrane</location>
        <topology evidence="1 9">Peripheral membrane protein</topology>
    </subcellularLocation>
</comment>
<dbReference type="Pfam" id="PF04124">
    <property type="entry name" value="Dor1"/>
    <property type="match status" value="1"/>
</dbReference>
<evidence type="ECO:0000256" key="8">
    <source>
        <dbReference type="ARBA" id="ARBA00031347"/>
    </source>
</evidence>
<comment type="subunit">
    <text evidence="9">Component of the conserved oligomeric Golgi complex which is composed of eight different subunits and is required for normal Golgi morphology and localization.</text>
</comment>
<protein>
    <recommendedName>
        <fullName evidence="3 9">Conserved oligomeric Golgi complex subunit 8</fullName>
        <shortName evidence="9">COG complex subunit 8</shortName>
    </recommendedName>
    <alternativeName>
        <fullName evidence="8 9">Component of oligomeric Golgi complex 8</fullName>
    </alternativeName>
</protein>
<organism evidence="10">
    <name type="scientific">Timema genevievae</name>
    <name type="common">Walking stick</name>
    <dbReference type="NCBI Taxonomy" id="629358"/>
    <lineage>
        <taxon>Eukaryota</taxon>
        <taxon>Metazoa</taxon>
        <taxon>Ecdysozoa</taxon>
        <taxon>Arthropoda</taxon>
        <taxon>Hexapoda</taxon>
        <taxon>Insecta</taxon>
        <taxon>Pterygota</taxon>
        <taxon>Neoptera</taxon>
        <taxon>Polyneoptera</taxon>
        <taxon>Phasmatodea</taxon>
        <taxon>Timematodea</taxon>
        <taxon>Timematoidea</taxon>
        <taxon>Timematidae</taxon>
        <taxon>Timema</taxon>
    </lineage>
</organism>
<dbReference type="InterPro" id="IPR016159">
    <property type="entry name" value="Cullin_repeat-like_dom_sf"/>
</dbReference>
<evidence type="ECO:0000256" key="7">
    <source>
        <dbReference type="ARBA" id="ARBA00023136"/>
    </source>
</evidence>
<dbReference type="AlphaFoldDB" id="A0A7R9JYW4"/>
<evidence type="ECO:0000256" key="1">
    <source>
        <dbReference type="ARBA" id="ARBA00004395"/>
    </source>
</evidence>
<gene>
    <name evidence="10" type="ORF">TGEB3V08_LOCUS5862</name>
</gene>
<dbReference type="GO" id="GO:0015031">
    <property type="term" value="P:protein transport"/>
    <property type="evidence" value="ECO:0007669"/>
    <property type="project" value="UniProtKB-UniRule"/>
</dbReference>
<proteinExistence type="inferred from homology"/>
<evidence type="ECO:0000256" key="4">
    <source>
        <dbReference type="ARBA" id="ARBA00022448"/>
    </source>
</evidence>
<dbReference type="GO" id="GO:0000139">
    <property type="term" value="C:Golgi membrane"/>
    <property type="evidence" value="ECO:0007669"/>
    <property type="project" value="UniProtKB-SubCell"/>
</dbReference>
<dbReference type="InterPro" id="IPR007255">
    <property type="entry name" value="COG8"/>
</dbReference>
<dbReference type="EMBL" id="OE841252">
    <property type="protein sequence ID" value="CAD7594968.1"/>
    <property type="molecule type" value="Genomic_DNA"/>
</dbReference>
<evidence type="ECO:0000256" key="5">
    <source>
        <dbReference type="ARBA" id="ARBA00022927"/>
    </source>
</evidence>
<dbReference type="PANTHER" id="PTHR21311">
    <property type="entry name" value="CONSERVED OLIGOMERIC GOLGI COMPLEX COMPONENT 8"/>
    <property type="match status" value="1"/>
</dbReference>
<dbReference type="PIRSF" id="PIRSF015415">
    <property type="entry name" value="COG8"/>
    <property type="match status" value="1"/>
</dbReference>
<evidence type="ECO:0000256" key="6">
    <source>
        <dbReference type="ARBA" id="ARBA00023034"/>
    </source>
</evidence>
<sequence length="612" mass="69624">MASARNLAIATELFHAVCDRDEEQDYFGTVQALPVTERRGTNLLRTCYSVYLIRGAVTKRNSSFRLSGTESWKEDSDFPVYLSKLGSYGVEQLGKEPERLSEEKAAVLEQTQELAFTNYKTFIQTAECSREIFKQFSKTEQRLDSLVEKLPEFSRLCQEFSKASSDINTHRRLNSLTLTRNAQLLEILELPQLMDTCIRNGHYEEALELAAYVRRLAKKHGHISIIASIVGDVEVTWLAMLHQLLSQLHSDLQLPKCLQVVGYLRRMELFTEPELRLKFLQARDSWFQTILAAIPKDDANHHLSKTIELTRIHLFNIVTQYRAIFSDEDPILLSPRDHNVNQIMIFYSWLTEKISQFLSTLEHDLSHGVGTSLDSIIGQCMYFGLSFSRVGADFRGVMAPVFVRTVSSNFEHSIKKSTKKFGQDMETFTLAKLQSNILRNTPTSTQHSKQDQPPQSLLEFYPLADYCNGITTAFNELRLCAPVAVADSSTHILQESLTSVARSIMSFYRQEQQAFLPAEKEAFSRLCRCFALELLPYMQRCLHLLFSPLTVAQQIGVSLQQLQKEGLTYLDQTIILDPLSGLLPQHAEPAIVAQPEDAEPPQLEVVINEPQE</sequence>
<reference evidence="10" key="1">
    <citation type="submission" date="2020-11" db="EMBL/GenBank/DDBJ databases">
        <authorList>
            <person name="Tran Van P."/>
        </authorList>
    </citation>
    <scope>NUCLEOTIDE SEQUENCE</scope>
</reference>
<dbReference type="GO" id="GO:0017119">
    <property type="term" value="C:Golgi transport complex"/>
    <property type="evidence" value="ECO:0007669"/>
    <property type="project" value="UniProtKB-UniRule"/>
</dbReference>